<dbReference type="Gene3D" id="3.30.428.10">
    <property type="entry name" value="HIT-like"/>
    <property type="match status" value="1"/>
</dbReference>
<evidence type="ECO:0000259" key="3">
    <source>
        <dbReference type="PROSITE" id="PS51084"/>
    </source>
</evidence>
<evidence type="ECO:0000256" key="1">
    <source>
        <dbReference type="PIRSR" id="PIRSR601310-1"/>
    </source>
</evidence>
<dbReference type="STRING" id="1801773.A3A03_00725"/>
<evidence type="ECO:0000313" key="5">
    <source>
        <dbReference type="Proteomes" id="UP000176629"/>
    </source>
</evidence>
<feature type="domain" description="HIT" evidence="3">
    <location>
        <begin position="5"/>
        <end position="105"/>
    </location>
</feature>
<dbReference type="SUPFAM" id="SSF54197">
    <property type="entry name" value="HIT-like"/>
    <property type="match status" value="1"/>
</dbReference>
<proteinExistence type="predicted"/>
<feature type="active site" description="Tele-AMP-histidine intermediate" evidence="1">
    <location>
        <position position="92"/>
    </location>
</feature>
<protein>
    <recommendedName>
        <fullName evidence="3">HIT domain-containing protein</fullName>
    </recommendedName>
</protein>
<dbReference type="PANTHER" id="PTHR46648">
    <property type="entry name" value="HIT FAMILY PROTEIN 1"/>
    <property type="match status" value="1"/>
</dbReference>
<dbReference type="InterPro" id="IPR001310">
    <property type="entry name" value="Histidine_triad_HIT"/>
</dbReference>
<dbReference type="AlphaFoldDB" id="A0A1F6XIM4"/>
<dbReference type="InterPro" id="IPR011146">
    <property type="entry name" value="HIT-like"/>
</dbReference>
<dbReference type="GO" id="GO:0009117">
    <property type="term" value="P:nucleotide metabolic process"/>
    <property type="evidence" value="ECO:0007669"/>
    <property type="project" value="TreeGrafter"/>
</dbReference>
<accession>A0A1F6XIM4</accession>
<gene>
    <name evidence="4" type="ORF">A3A03_00725</name>
</gene>
<dbReference type="GO" id="GO:0003824">
    <property type="term" value="F:catalytic activity"/>
    <property type="evidence" value="ECO:0007669"/>
    <property type="project" value="InterPro"/>
</dbReference>
<sequence>MNNCIFCKIVKKEIPANIVYEDENFLAFLDIRPLGPGHTQIIPKQHYRFVWDVPNVGEFFEVAKKIALAQKKAFKADIVRSQVYGEEIPHAHIWVWPETVGDEKDLKGNAEKITLAL</sequence>
<comment type="caution">
    <text evidence="4">The sequence shown here is derived from an EMBL/GenBank/DDBJ whole genome shotgun (WGS) entry which is preliminary data.</text>
</comment>
<dbReference type="Pfam" id="PF01230">
    <property type="entry name" value="HIT"/>
    <property type="match status" value="1"/>
</dbReference>
<name>A0A1F6XIM4_9BACT</name>
<dbReference type="InterPro" id="IPR036265">
    <property type="entry name" value="HIT-like_sf"/>
</dbReference>
<dbReference type="PROSITE" id="PS51084">
    <property type="entry name" value="HIT_2"/>
    <property type="match status" value="1"/>
</dbReference>
<evidence type="ECO:0000313" key="4">
    <source>
        <dbReference type="EMBL" id="OGI94029.1"/>
    </source>
</evidence>
<dbReference type="Proteomes" id="UP000176629">
    <property type="component" value="Unassembled WGS sequence"/>
</dbReference>
<reference evidence="4 5" key="1">
    <citation type="journal article" date="2016" name="Nat. Commun.">
        <title>Thousands of microbial genomes shed light on interconnected biogeochemical processes in an aquifer system.</title>
        <authorList>
            <person name="Anantharaman K."/>
            <person name="Brown C.T."/>
            <person name="Hug L.A."/>
            <person name="Sharon I."/>
            <person name="Castelle C.J."/>
            <person name="Probst A.J."/>
            <person name="Thomas B.C."/>
            <person name="Singh A."/>
            <person name="Wilkins M.J."/>
            <person name="Karaoz U."/>
            <person name="Brodie E.L."/>
            <person name="Williams K.H."/>
            <person name="Hubbard S.S."/>
            <person name="Banfield J.F."/>
        </authorList>
    </citation>
    <scope>NUCLEOTIDE SEQUENCE [LARGE SCALE GENOMIC DNA]</scope>
</reference>
<dbReference type="PANTHER" id="PTHR46648:SF1">
    <property type="entry name" value="ADENOSINE 5'-MONOPHOSPHORAMIDASE HNT1"/>
    <property type="match status" value="1"/>
</dbReference>
<dbReference type="EMBL" id="MFUX01000033">
    <property type="protein sequence ID" value="OGI94029.1"/>
    <property type="molecule type" value="Genomic_DNA"/>
</dbReference>
<dbReference type="PRINTS" id="PR00332">
    <property type="entry name" value="HISTRIAD"/>
</dbReference>
<evidence type="ECO:0000256" key="2">
    <source>
        <dbReference type="PROSITE-ProRule" id="PRU00464"/>
    </source>
</evidence>
<comment type="caution">
    <text evidence="2">Lacks conserved residue(s) required for the propagation of feature annotation.</text>
</comment>
<organism evidence="4 5">
    <name type="scientific">Candidatus Nomurabacteria bacterium RIFCSPLOWO2_01_FULL_40_18</name>
    <dbReference type="NCBI Taxonomy" id="1801773"/>
    <lineage>
        <taxon>Bacteria</taxon>
        <taxon>Candidatus Nomuraibacteriota</taxon>
    </lineage>
</organism>